<evidence type="ECO:0000313" key="3">
    <source>
        <dbReference type="Proteomes" id="UP000614601"/>
    </source>
</evidence>
<keyword evidence="3" id="KW-1185">Reference proteome</keyword>
<evidence type="ECO:0000256" key="1">
    <source>
        <dbReference type="SAM" id="MobiDB-lite"/>
    </source>
</evidence>
<dbReference type="EMBL" id="CAJFCW020000004">
    <property type="protein sequence ID" value="CAG9109771.1"/>
    <property type="molecule type" value="Genomic_DNA"/>
</dbReference>
<comment type="caution">
    <text evidence="2">The sequence shown here is derived from an EMBL/GenBank/DDBJ whole genome shotgun (WGS) entry which is preliminary data.</text>
</comment>
<reference evidence="2" key="1">
    <citation type="submission" date="2020-09" db="EMBL/GenBank/DDBJ databases">
        <authorList>
            <person name="Kikuchi T."/>
        </authorList>
    </citation>
    <scope>NUCLEOTIDE SEQUENCE</scope>
    <source>
        <strain evidence="2">SH1</strain>
    </source>
</reference>
<gene>
    <name evidence="2" type="ORF">BOKJ2_LOCUS7472</name>
</gene>
<proteinExistence type="predicted"/>
<dbReference type="Proteomes" id="UP000614601">
    <property type="component" value="Unassembled WGS sequence"/>
</dbReference>
<accession>A0A811KTB9</accession>
<dbReference type="EMBL" id="CAJFDH010000004">
    <property type="protein sequence ID" value="CAD5218262.1"/>
    <property type="molecule type" value="Genomic_DNA"/>
</dbReference>
<feature type="compositionally biased region" description="Low complexity" evidence="1">
    <location>
        <begin position="77"/>
        <end position="94"/>
    </location>
</feature>
<feature type="region of interest" description="Disordered" evidence="1">
    <location>
        <begin position="13"/>
        <end position="104"/>
    </location>
</feature>
<evidence type="ECO:0000313" key="2">
    <source>
        <dbReference type="EMBL" id="CAD5218262.1"/>
    </source>
</evidence>
<sequence>MCGYRIISCTTSPAAFWGPKTTPNSRKRSSHQPVDSDNPTEKYSTVATNPSAAGGGDCAKTTILDADEKPRPGSRLTAESSSAAYASTSQTSQESKNEESQRLQQLEQALNTALLQQLQQLQQQPGISGSQGQLNALLGALTAPNSNMSSQEIHRLAYE</sequence>
<name>A0A811KTB9_9BILA</name>
<feature type="compositionally biased region" description="Polar residues" evidence="1">
    <location>
        <begin position="31"/>
        <end position="51"/>
    </location>
</feature>
<protein>
    <submittedName>
        <fullName evidence="2">Uncharacterized protein</fullName>
    </submittedName>
</protein>
<organism evidence="2 3">
    <name type="scientific">Bursaphelenchus okinawaensis</name>
    <dbReference type="NCBI Taxonomy" id="465554"/>
    <lineage>
        <taxon>Eukaryota</taxon>
        <taxon>Metazoa</taxon>
        <taxon>Ecdysozoa</taxon>
        <taxon>Nematoda</taxon>
        <taxon>Chromadorea</taxon>
        <taxon>Rhabditida</taxon>
        <taxon>Tylenchina</taxon>
        <taxon>Tylenchomorpha</taxon>
        <taxon>Aphelenchoidea</taxon>
        <taxon>Aphelenchoididae</taxon>
        <taxon>Bursaphelenchus</taxon>
    </lineage>
</organism>
<dbReference type="AlphaFoldDB" id="A0A811KTB9"/>
<dbReference type="Proteomes" id="UP000783686">
    <property type="component" value="Unassembled WGS sequence"/>
</dbReference>